<dbReference type="Gene3D" id="3.90.220.20">
    <property type="entry name" value="DNA methylase specificity domains"/>
    <property type="match status" value="1"/>
</dbReference>
<evidence type="ECO:0000259" key="4">
    <source>
        <dbReference type="Pfam" id="PF01420"/>
    </source>
</evidence>
<comment type="similarity">
    <text evidence="1">Belongs to the type-I restriction system S methylase family.</text>
</comment>
<dbReference type="RefSeq" id="WP_054823117.1">
    <property type="nucleotide sequence ID" value="NZ_FOBI01000010.1"/>
</dbReference>
<evidence type="ECO:0000313" key="5">
    <source>
        <dbReference type="EMBL" id="SEL40694.1"/>
    </source>
</evidence>
<dbReference type="InterPro" id="IPR052021">
    <property type="entry name" value="Type-I_RS_S_subunit"/>
</dbReference>
<keyword evidence="2" id="KW-0680">Restriction system</keyword>
<accession>A0A1H7PZ26</accession>
<dbReference type="Pfam" id="PF01420">
    <property type="entry name" value="Methylase_S"/>
    <property type="match status" value="1"/>
</dbReference>
<dbReference type="PANTHER" id="PTHR30408:SF12">
    <property type="entry name" value="TYPE I RESTRICTION ENZYME MJAVIII SPECIFICITY SUBUNIT"/>
    <property type="match status" value="1"/>
</dbReference>
<sequence>MKVNLKKIASVQMGHSFRSKLEPDTNGNISVIQMKDLTEDNRVNAQELVQIAMQDLKDHHRVKHNDLAFRSRGQTNTAALIDQELSDAVIAAPLLRIRVESDSVMPAYLCWFINQPTSQAVLQSKATGTAVRMIGKPALEDLEIVVPNLDVQKKIIEIYQLSINEQKLMNALAKKKEVLTDAILMNLAMNTQ</sequence>
<dbReference type="InterPro" id="IPR000055">
    <property type="entry name" value="Restrct_endonuc_typeI_TRD"/>
</dbReference>
<keyword evidence="3" id="KW-0238">DNA-binding</keyword>
<dbReference type="InterPro" id="IPR044946">
    <property type="entry name" value="Restrct_endonuc_typeI_TRD_sf"/>
</dbReference>
<evidence type="ECO:0000313" key="6">
    <source>
        <dbReference type="Proteomes" id="UP000199297"/>
    </source>
</evidence>
<name>A0A1H7PZ26_9GAMM</name>
<evidence type="ECO:0000256" key="2">
    <source>
        <dbReference type="ARBA" id="ARBA00022747"/>
    </source>
</evidence>
<keyword evidence="6" id="KW-1185">Reference proteome</keyword>
<dbReference type="Proteomes" id="UP000199297">
    <property type="component" value="Unassembled WGS sequence"/>
</dbReference>
<protein>
    <submittedName>
        <fullName evidence="5">Type I restriction modification DNA specificity domain-containing protein</fullName>
    </submittedName>
</protein>
<dbReference type="SUPFAM" id="SSF116734">
    <property type="entry name" value="DNA methylase specificity domain"/>
    <property type="match status" value="1"/>
</dbReference>
<organism evidence="5 6">
    <name type="scientific">Colwellia chukchiensis</name>
    <dbReference type="NCBI Taxonomy" id="641665"/>
    <lineage>
        <taxon>Bacteria</taxon>
        <taxon>Pseudomonadati</taxon>
        <taxon>Pseudomonadota</taxon>
        <taxon>Gammaproteobacteria</taxon>
        <taxon>Alteromonadales</taxon>
        <taxon>Colwelliaceae</taxon>
        <taxon>Colwellia</taxon>
    </lineage>
</organism>
<evidence type="ECO:0000256" key="3">
    <source>
        <dbReference type="ARBA" id="ARBA00023125"/>
    </source>
</evidence>
<gene>
    <name evidence="5" type="ORF">SAMN05216262_11082</name>
</gene>
<dbReference type="EMBL" id="FOBI01000010">
    <property type="protein sequence ID" value="SEL40694.1"/>
    <property type="molecule type" value="Genomic_DNA"/>
</dbReference>
<dbReference type="GO" id="GO:0003677">
    <property type="term" value="F:DNA binding"/>
    <property type="evidence" value="ECO:0007669"/>
    <property type="project" value="UniProtKB-KW"/>
</dbReference>
<feature type="domain" description="Type I restriction modification DNA specificity" evidence="4">
    <location>
        <begin position="2"/>
        <end position="164"/>
    </location>
</feature>
<dbReference type="PANTHER" id="PTHR30408">
    <property type="entry name" value="TYPE-1 RESTRICTION ENZYME ECOKI SPECIFICITY PROTEIN"/>
    <property type="match status" value="1"/>
</dbReference>
<dbReference type="CDD" id="cd16961">
    <property type="entry name" value="RMtype1_S_TRD-CR_like"/>
    <property type="match status" value="1"/>
</dbReference>
<dbReference type="AlphaFoldDB" id="A0A1H7PZ26"/>
<dbReference type="OrthoDB" id="5465337at2"/>
<evidence type="ECO:0000256" key="1">
    <source>
        <dbReference type="ARBA" id="ARBA00010923"/>
    </source>
</evidence>
<reference evidence="6" key="1">
    <citation type="submission" date="2016-10" db="EMBL/GenBank/DDBJ databases">
        <authorList>
            <person name="Varghese N."/>
            <person name="Submissions S."/>
        </authorList>
    </citation>
    <scope>NUCLEOTIDE SEQUENCE [LARGE SCALE GENOMIC DNA]</scope>
    <source>
        <strain evidence="6">CGMCC 1.9127</strain>
    </source>
</reference>
<dbReference type="GO" id="GO:0009307">
    <property type="term" value="P:DNA restriction-modification system"/>
    <property type="evidence" value="ECO:0007669"/>
    <property type="project" value="UniProtKB-KW"/>
</dbReference>
<dbReference type="STRING" id="641665.GCA_002104455_02482"/>
<proteinExistence type="inferred from homology"/>